<dbReference type="PANTHER" id="PTHR23542">
    <property type="match status" value="1"/>
</dbReference>
<feature type="transmembrane region" description="Helical" evidence="2">
    <location>
        <begin position="200"/>
        <end position="217"/>
    </location>
</feature>
<dbReference type="RefSeq" id="WP_399654966.1">
    <property type="nucleotide sequence ID" value="NZ_JBITYG010000009.1"/>
</dbReference>
<gene>
    <name evidence="3" type="ORF">ACIGXA_28945</name>
</gene>
<proteinExistence type="predicted"/>
<keyword evidence="2" id="KW-1133">Transmembrane helix</keyword>
<feature type="transmembrane region" description="Helical" evidence="2">
    <location>
        <begin position="294"/>
        <end position="317"/>
    </location>
</feature>
<keyword evidence="2" id="KW-0812">Transmembrane</keyword>
<dbReference type="InterPro" id="IPR011701">
    <property type="entry name" value="MFS"/>
</dbReference>
<evidence type="ECO:0000313" key="3">
    <source>
        <dbReference type="EMBL" id="MFI9104547.1"/>
    </source>
</evidence>
<dbReference type="SUPFAM" id="SSF103473">
    <property type="entry name" value="MFS general substrate transporter"/>
    <property type="match status" value="1"/>
</dbReference>
<sequence>MHRPAPLLLMATGGTLIAADRTVNHPDAVRPPRRPLPPRPVRTPRPPGRLGAYRRIFAAPGTTAFTVGSLLSRAPMGMFGVSLIIMIATTRGSYALAGAVAAAGMAATAVLAPVVARLTDRYGQAGIAVPATAWSVAACLVLLLCVRYDAPSWTLFATYIARSTTPNTGGMARARWAHLYRDDPVARHVANSFEQVADELCFMLGPVLAGFLCTALFPEAGMLVANVLLLSGVLLFAAQRGTEPPAPGRSAARSGSLLRISGLPALLAVFFCTGVIFGALEVTTIAFADARGHASAAGAVLALQAAGSGAAGLLYGLSRPSGPATARFAASVAAMAVLMTLPLLAGGLPALACCLFLAGCATAPTMVNGMTLVQSLAPPARLNEGMTLAVTGILAGISTGAALAGTAAERLPPGTGFWLPVAAGTLAAALALRVHSKGTHGTRT</sequence>
<evidence type="ECO:0000256" key="2">
    <source>
        <dbReference type="SAM" id="Phobius"/>
    </source>
</evidence>
<feature type="transmembrane region" description="Helical" evidence="2">
    <location>
        <begin position="263"/>
        <end position="288"/>
    </location>
</feature>
<comment type="caution">
    <text evidence="3">The sequence shown here is derived from an EMBL/GenBank/DDBJ whole genome shotgun (WGS) entry which is preliminary data.</text>
</comment>
<feature type="transmembrane region" description="Helical" evidence="2">
    <location>
        <begin position="70"/>
        <end position="88"/>
    </location>
</feature>
<reference evidence="3 4" key="1">
    <citation type="submission" date="2024-10" db="EMBL/GenBank/DDBJ databases">
        <title>The Natural Products Discovery Center: Release of the First 8490 Sequenced Strains for Exploring Actinobacteria Biosynthetic Diversity.</title>
        <authorList>
            <person name="Kalkreuter E."/>
            <person name="Kautsar S.A."/>
            <person name="Yang D."/>
            <person name="Bader C.D."/>
            <person name="Teijaro C.N."/>
            <person name="Fluegel L."/>
            <person name="Davis C.M."/>
            <person name="Simpson J.R."/>
            <person name="Lauterbach L."/>
            <person name="Steele A.D."/>
            <person name="Gui C."/>
            <person name="Meng S."/>
            <person name="Li G."/>
            <person name="Viehrig K."/>
            <person name="Ye F."/>
            <person name="Su P."/>
            <person name="Kiefer A.F."/>
            <person name="Nichols A."/>
            <person name="Cepeda A.J."/>
            <person name="Yan W."/>
            <person name="Fan B."/>
            <person name="Jiang Y."/>
            <person name="Adhikari A."/>
            <person name="Zheng C.-J."/>
            <person name="Schuster L."/>
            <person name="Cowan T.M."/>
            <person name="Smanski M.J."/>
            <person name="Chevrette M.G."/>
            <person name="De Carvalho L.P.S."/>
            <person name="Shen B."/>
        </authorList>
    </citation>
    <scope>NUCLEOTIDE SEQUENCE [LARGE SCALE GENOMIC DNA]</scope>
    <source>
        <strain evidence="3 4">NPDC053399</strain>
    </source>
</reference>
<feature type="transmembrane region" description="Helical" evidence="2">
    <location>
        <begin position="385"/>
        <end position="405"/>
    </location>
</feature>
<dbReference type="InterPro" id="IPR036259">
    <property type="entry name" value="MFS_trans_sf"/>
</dbReference>
<feature type="transmembrane region" description="Helical" evidence="2">
    <location>
        <begin position="122"/>
        <end position="146"/>
    </location>
</feature>
<name>A0ABW8CFE6_9ACTN</name>
<organism evidence="3 4">
    <name type="scientific">Streptomyces fildesensis</name>
    <dbReference type="NCBI Taxonomy" id="375757"/>
    <lineage>
        <taxon>Bacteria</taxon>
        <taxon>Bacillati</taxon>
        <taxon>Actinomycetota</taxon>
        <taxon>Actinomycetes</taxon>
        <taxon>Kitasatosporales</taxon>
        <taxon>Streptomycetaceae</taxon>
        <taxon>Streptomyces</taxon>
    </lineage>
</organism>
<evidence type="ECO:0000256" key="1">
    <source>
        <dbReference type="SAM" id="MobiDB-lite"/>
    </source>
</evidence>
<accession>A0ABW8CFE6</accession>
<feature type="transmembrane region" description="Helical" evidence="2">
    <location>
        <begin position="417"/>
        <end position="434"/>
    </location>
</feature>
<dbReference type="Gene3D" id="1.20.1250.20">
    <property type="entry name" value="MFS general substrate transporter like domains"/>
    <property type="match status" value="1"/>
</dbReference>
<dbReference type="EMBL" id="JBITYG010000009">
    <property type="protein sequence ID" value="MFI9104547.1"/>
    <property type="molecule type" value="Genomic_DNA"/>
</dbReference>
<dbReference type="Pfam" id="PF07690">
    <property type="entry name" value="MFS_1"/>
    <property type="match status" value="1"/>
</dbReference>
<dbReference type="Proteomes" id="UP001614394">
    <property type="component" value="Unassembled WGS sequence"/>
</dbReference>
<keyword evidence="4" id="KW-1185">Reference proteome</keyword>
<protein>
    <submittedName>
        <fullName evidence="3">MFS transporter</fullName>
    </submittedName>
</protein>
<evidence type="ECO:0000313" key="4">
    <source>
        <dbReference type="Proteomes" id="UP001614394"/>
    </source>
</evidence>
<feature type="compositionally biased region" description="Pro residues" evidence="1">
    <location>
        <begin position="34"/>
        <end position="45"/>
    </location>
</feature>
<keyword evidence="2" id="KW-0472">Membrane</keyword>
<feature type="transmembrane region" description="Helical" evidence="2">
    <location>
        <begin position="95"/>
        <end position="116"/>
    </location>
</feature>
<feature type="region of interest" description="Disordered" evidence="1">
    <location>
        <begin position="21"/>
        <end position="45"/>
    </location>
</feature>
<feature type="transmembrane region" description="Helical" evidence="2">
    <location>
        <begin position="349"/>
        <end position="373"/>
    </location>
</feature>
<dbReference type="PANTHER" id="PTHR23542:SF1">
    <property type="entry name" value="MAJOR FACILITATOR SUPERFAMILY (MFS) PROFILE DOMAIN-CONTAINING PROTEIN"/>
    <property type="match status" value="1"/>
</dbReference>